<keyword evidence="1" id="KW-0472">Membrane</keyword>
<feature type="transmembrane region" description="Helical" evidence="1">
    <location>
        <begin position="6"/>
        <end position="23"/>
    </location>
</feature>
<name>A0A5B8KHU1_9NIDO</name>
<feature type="transmembrane region" description="Helical" evidence="1">
    <location>
        <begin position="30"/>
        <end position="52"/>
    </location>
</feature>
<keyword evidence="1" id="KW-0812">Transmembrane</keyword>
<organism evidence="2">
    <name type="scientific">Avian coronavirus MW05</name>
    <dbReference type="NCBI Taxonomy" id="2724194"/>
    <lineage>
        <taxon>Viruses</taxon>
        <taxon>Riboviria</taxon>
        <taxon>Orthornavirae</taxon>
        <taxon>Pisuviricota</taxon>
        <taxon>Pisoniviricetes</taxon>
        <taxon>Nidovirales</taxon>
        <taxon>Cornidovirineae</taxon>
        <taxon>Coronaviridae</taxon>
        <taxon>Orthocoronavirinae</taxon>
        <taxon>Deltacoronavirus</taxon>
        <taxon>Buldecovirus</taxon>
    </lineage>
</organism>
<keyword evidence="1" id="KW-1133">Transmembrane helix</keyword>
<sequence>MLEQVVYWISYLVLWVISGYPTVNEAAQLFAIASSLWFLDVAVLLPLTYLLIEEYDLHYIPGHIV</sequence>
<proteinExistence type="predicted"/>
<accession>A0A5B8KHU1</accession>
<protein>
    <submittedName>
        <fullName evidence="2">NS7d</fullName>
    </submittedName>
</protein>
<evidence type="ECO:0000313" key="2">
    <source>
        <dbReference type="EMBL" id="QDY92328.1"/>
    </source>
</evidence>
<dbReference type="EMBL" id="MK204388">
    <property type="protein sequence ID" value="QDY92328.1"/>
    <property type="molecule type" value="Genomic_RNA"/>
</dbReference>
<reference evidence="2" key="1">
    <citation type="journal article" date="2019" name="ISME J.">
        <title>Virome heterogeneity and connectivity in waterfowl and shorebird communities.</title>
        <authorList>
            <person name="Wille M."/>
            <person name="Shi M."/>
            <person name="Klaassen M."/>
            <person name="Hurt A.C."/>
            <person name="Holmes E.C."/>
        </authorList>
    </citation>
    <scope>NUCLEOTIDE SEQUENCE</scope>
    <source>
        <strain evidence="2">MW05</strain>
    </source>
</reference>
<evidence type="ECO:0000256" key="1">
    <source>
        <dbReference type="SAM" id="Phobius"/>
    </source>
</evidence>
<gene>
    <name evidence="2" type="primary">NS7d</name>
</gene>